<feature type="active site" description="Proton acceptor" evidence="2">
    <location>
        <position position="289"/>
    </location>
</feature>
<comment type="caution">
    <text evidence="2">Lacks conserved residue(s) required for the propagation of feature annotation.</text>
</comment>
<dbReference type="InterPro" id="IPR016035">
    <property type="entry name" value="Acyl_Trfase/lysoPLipase"/>
</dbReference>
<sequence>MASFLLFLADAMRLACLALALFGLVGCASVVDVEPVNIATSVLPKQSPIIGDAGSDDMVLGLAFSGGGTRAAAFAHGVLEELEATRIGRGRSLVETVDVVSGVSGGSVTAAYFALKGRAALADFRERFPLRNVVADLKTDIDLANILTAWRYGVVNDRKGLPRWLDANLFDGATFGTLGARPGLTLLVNASDIYNRIPFVFSYETFNALCSDLDRYPLADAVAASAAVPVAFTPVVLRSYPQACDYATPFWMERTLAATDPASLGLRALAEGLKRYRDAEVMRYVKLVDGGVTDNFGLQGFILSRAAAKNAYRPPTPGRAVRLRRFVFSSSTPGVGRAASGRRRPSAPPAR</sequence>
<evidence type="ECO:0000256" key="3">
    <source>
        <dbReference type="SAM" id="MobiDB-lite"/>
    </source>
</evidence>
<organism evidence="5 6">
    <name type="scientific">Chelatococcus albus</name>
    <dbReference type="NCBI Taxonomy" id="3047466"/>
    <lineage>
        <taxon>Bacteria</taxon>
        <taxon>Pseudomonadati</taxon>
        <taxon>Pseudomonadota</taxon>
        <taxon>Alphaproteobacteria</taxon>
        <taxon>Hyphomicrobiales</taxon>
        <taxon>Chelatococcaceae</taxon>
        <taxon>Chelatococcus</taxon>
    </lineage>
</organism>
<dbReference type="Proteomes" id="UP001321492">
    <property type="component" value="Unassembled WGS sequence"/>
</dbReference>
<dbReference type="EMBL" id="JASJEV010000006">
    <property type="protein sequence ID" value="MDJ1158694.1"/>
    <property type="molecule type" value="Genomic_DNA"/>
</dbReference>
<dbReference type="InterPro" id="IPR002641">
    <property type="entry name" value="PNPLA_dom"/>
</dbReference>
<feature type="active site" description="Nucleophile" evidence="2">
    <location>
        <position position="104"/>
    </location>
</feature>
<dbReference type="Pfam" id="PF01734">
    <property type="entry name" value="Patatin"/>
    <property type="match status" value="1"/>
</dbReference>
<comment type="caution">
    <text evidence="5">The sequence shown here is derived from an EMBL/GenBank/DDBJ whole genome shotgun (WGS) entry which is preliminary data.</text>
</comment>
<feature type="short sequence motif" description="GXSXG" evidence="2">
    <location>
        <begin position="102"/>
        <end position="106"/>
    </location>
</feature>
<keyword evidence="1 2" id="KW-0443">Lipid metabolism</keyword>
<proteinExistence type="predicted"/>
<dbReference type="PROSITE" id="PS51635">
    <property type="entry name" value="PNPLA"/>
    <property type="match status" value="1"/>
</dbReference>
<dbReference type="Gene3D" id="3.40.1090.10">
    <property type="entry name" value="Cytosolic phospholipase A2 catalytic domain"/>
    <property type="match status" value="2"/>
</dbReference>
<feature type="domain" description="PNPLA" evidence="4">
    <location>
        <begin position="62"/>
        <end position="302"/>
    </location>
</feature>
<dbReference type="RefSeq" id="WP_283740694.1">
    <property type="nucleotide sequence ID" value="NZ_JASJEV010000006.1"/>
</dbReference>
<dbReference type="SUPFAM" id="SSF52151">
    <property type="entry name" value="FabD/lysophospholipase-like"/>
    <property type="match status" value="1"/>
</dbReference>
<evidence type="ECO:0000256" key="1">
    <source>
        <dbReference type="ARBA" id="ARBA00023098"/>
    </source>
</evidence>
<accession>A0ABT7AIS0</accession>
<evidence type="ECO:0000313" key="6">
    <source>
        <dbReference type="Proteomes" id="UP001321492"/>
    </source>
</evidence>
<gene>
    <name evidence="5" type="ORF">QNA08_10665</name>
</gene>
<keyword evidence="2" id="KW-0378">Hydrolase</keyword>
<evidence type="ECO:0000313" key="5">
    <source>
        <dbReference type="EMBL" id="MDJ1158694.1"/>
    </source>
</evidence>
<name>A0ABT7AIS0_9HYPH</name>
<reference evidence="5 6" key="1">
    <citation type="submission" date="2023-05" db="EMBL/GenBank/DDBJ databases">
        <title>Chelatococcus sp. nov., a moderately thermophilic bacterium isolated from hot spring microbial mat.</title>
        <authorList>
            <person name="Hu C.-J."/>
            <person name="Li W.-J."/>
        </authorList>
    </citation>
    <scope>NUCLEOTIDE SEQUENCE [LARGE SCALE GENOMIC DNA]</scope>
    <source>
        <strain evidence="5 6">SYSU G07232</strain>
    </source>
</reference>
<evidence type="ECO:0000256" key="2">
    <source>
        <dbReference type="PROSITE-ProRule" id="PRU01161"/>
    </source>
</evidence>
<feature type="short sequence motif" description="DGA/G" evidence="2">
    <location>
        <begin position="289"/>
        <end position="291"/>
    </location>
</feature>
<keyword evidence="2" id="KW-0442">Lipid degradation</keyword>
<evidence type="ECO:0000259" key="4">
    <source>
        <dbReference type="PROSITE" id="PS51635"/>
    </source>
</evidence>
<feature type="region of interest" description="Disordered" evidence="3">
    <location>
        <begin position="331"/>
        <end position="351"/>
    </location>
</feature>
<keyword evidence="6" id="KW-1185">Reference proteome</keyword>
<protein>
    <submittedName>
        <fullName evidence="5">Patatin-like phospholipase family protein</fullName>
    </submittedName>
</protein>